<dbReference type="EMBL" id="JARQTW010000001">
    <property type="protein sequence ID" value="MDG2948960.1"/>
    <property type="molecule type" value="Genomic_DNA"/>
</dbReference>
<organism evidence="1 2">
    <name type="scientific">Exercitatus varius</name>
    <dbReference type="NCBI Taxonomy" id="67857"/>
    <lineage>
        <taxon>Bacteria</taxon>
        <taxon>Pseudomonadati</taxon>
        <taxon>Pseudomonadota</taxon>
        <taxon>Gammaproteobacteria</taxon>
        <taxon>Pasteurellales</taxon>
        <taxon>Pasteurellaceae</taxon>
        <taxon>Exercitatus</taxon>
    </lineage>
</organism>
<gene>
    <name evidence="1" type="ORF">P7M15_00240</name>
</gene>
<name>A0AAW6QA32_9PAST</name>
<protein>
    <submittedName>
        <fullName evidence="1">Zn-ribbon-containing protein</fullName>
    </submittedName>
</protein>
<evidence type="ECO:0000313" key="2">
    <source>
        <dbReference type="Proteomes" id="UP001214976"/>
    </source>
</evidence>
<dbReference type="InterPro" id="IPR016908">
    <property type="entry name" value="UCP029037"/>
</dbReference>
<comment type="caution">
    <text evidence="1">The sequence shown here is derived from an EMBL/GenBank/DDBJ whole genome shotgun (WGS) entry which is preliminary data.</text>
</comment>
<reference evidence="1" key="1">
    <citation type="submission" date="2023-03" db="EMBL/GenBank/DDBJ databases">
        <title>Classification of Bisgaard taxon 6 and taxon 10 as Exercitatus varius gen. nov., spec. nov.</title>
        <authorList>
            <person name="Christensen H."/>
        </authorList>
    </citation>
    <scope>NUCLEOTIDE SEQUENCE</scope>
    <source>
        <strain evidence="1">86116</strain>
    </source>
</reference>
<dbReference type="Pfam" id="PF10071">
    <property type="entry name" value="DUF2310"/>
    <property type="match status" value="1"/>
</dbReference>
<dbReference type="PIRSF" id="PIRSF029037">
    <property type="entry name" value="UCP029037_Zn_ribbon"/>
    <property type="match status" value="1"/>
</dbReference>
<evidence type="ECO:0000313" key="1">
    <source>
        <dbReference type="EMBL" id="MDG2948960.1"/>
    </source>
</evidence>
<proteinExistence type="predicted"/>
<dbReference type="AlphaFoldDB" id="A0AAW6QA32"/>
<sequence length="263" mass="30036">MYLIEVFFRHRSSGDSLAKMPLMNKVIDQWRYNGQIIGREIPVFPAQQDTQTGLASRVICPEQSSLLPENNNVEVNNALAQAEKCGLFLDSFQIIGEDLNSDITFTSDKPQWQVLYTTYLQVCSPLHSGDRLAPIPLYKQLKALPHLSMDVIKWQENWQACDQLQMNGAVLEQQALSEISETGGNLFKHGYYLTQEIERHTGIPTFYYLYRVGGESAAVELARRCPLCGGNWRLTAPLFDLFAFKCDDCRLVSNFSWNWQNEL</sequence>
<dbReference type="RefSeq" id="WP_317476318.1">
    <property type="nucleotide sequence ID" value="NZ_JARQTW010000001.1"/>
</dbReference>
<accession>A0AAW6QA32</accession>
<dbReference type="Proteomes" id="UP001214976">
    <property type="component" value="Unassembled WGS sequence"/>
</dbReference>